<evidence type="ECO:0000313" key="2">
    <source>
        <dbReference type="EMBL" id="KKL99900.1"/>
    </source>
</evidence>
<protein>
    <recommendedName>
        <fullName evidence="1">ATPase dynein-related AAA domain-containing protein</fullName>
    </recommendedName>
</protein>
<dbReference type="AlphaFoldDB" id="A0A0F9J1X4"/>
<comment type="caution">
    <text evidence="2">The sequence shown here is derived from an EMBL/GenBank/DDBJ whole genome shotgun (WGS) entry which is preliminary data.</text>
</comment>
<dbReference type="EMBL" id="LAZR01017561">
    <property type="protein sequence ID" value="KKL99900.1"/>
    <property type="molecule type" value="Genomic_DNA"/>
</dbReference>
<dbReference type="GO" id="GO:0005524">
    <property type="term" value="F:ATP binding"/>
    <property type="evidence" value="ECO:0007669"/>
    <property type="project" value="InterPro"/>
</dbReference>
<dbReference type="InterPro" id="IPR011704">
    <property type="entry name" value="ATPase_dyneun-rel_AAA"/>
</dbReference>
<proteinExistence type="predicted"/>
<dbReference type="GO" id="GO:0016887">
    <property type="term" value="F:ATP hydrolysis activity"/>
    <property type="evidence" value="ECO:0007669"/>
    <property type="project" value="InterPro"/>
</dbReference>
<dbReference type="SUPFAM" id="SSF52540">
    <property type="entry name" value="P-loop containing nucleoside triphosphate hydrolases"/>
    <property type="match status" value="1"/>
</dbReference>
<dbReference type="Gene3D" id="3.40.50.300">
    <property type="entry name" value="P-loop containing nucleotide triphosphate hydrolases"/>
    <property type="match status" value="1"/>
</dbReference>
<gene>
    <name evidence="2" type="ORF">LCGC14_1809840</name>
</gene>
<dbReference type="Pfam" id="PF07728">
    <property type="entry name" value="AAA_5"/>
    <property type="match status" value="1"/>
</dbReference>
<accession>A0A0F9J1X4</accession>
<sequence>MPEPEVPTPKKVLAEKKHAIPPELLPHIPIKELFEGYIERNVDKRLARAYDLDKYPLTQGKQGTGKTLGHQYYAYKRGLPMFLFCCYEDFILEKLFGDRTIKGGDVKFQETEFTKAIQNPSLILFDEINALSHANTIQFNTLLQNRCLFIKDAEDGRGKVFRLHPDCHIGFAQNPKSRKYVGGNIRSSNFLGRCVHITYPEFTKEQLDQAIIKRFPELTKKDRDMFIAFYGGIVETIEQGQIPIDVSIRQLINIIDFWIHGADLKESLEDGLICMTDSASQPKSKDALWRIAQAVWKELMKK</sequence>
<dbReference type="InterPro" id="IPR027417">
    <property type="entry name" value="P-loop_NTPase"/>
</dbReference>
<reference evidence="2" key="1">
    <citation type="journal article" date="2015" name="Nature">
        <title>Complex archaea that bridge the gap between prokaryotes and eukaryotes.</title>
        <authorList>
            <person name="Spang A."/>
            <person name="Saw J.H."/>
            <person name="Jorgensen S.L."/>
            <person name="Zaremba-Niedzwiedzka K."/>
            <person name="Martijn J."/>
            <person name="Lind A.E."/>
            <person name="van Eijk R."/>
            <person name="Schleper C."/>
            <person name="Guy L."/>
            <person name="Ettema T.J."/>
        </authorList>
    </citation>
    <scope>NUCLEOTIDE SEQUENCE</scope>
</reference>
<name>A0A0F9J1X4_9ZZZZ</name>
<feature type="domain" description="ATPase dynein-related AAA" evidence="1">
    <location>
        <begin position="59"/>
        <end position="151"/>
    </location>
</feature>
<evidence type="ECO:0000259" key="1">
    <source>
        <dbReference type="Pfam" id="PF07728"/>
    </source>
</evidence>
<organism evidence="2">
    <name type="scientific">marine sediment metagenome</name>
    <dbReference type="NCBI Taxonomy" id="412755"/>
    <lineage>
        <taxon>unclassified sequences</taxon>
        <taxon>metagenomes</taxon>
        <taxon>ecological metagenomes</taxon>
    </lineage>
</organism>